<feature type="region of interest" description="Disordered" evidence="1">
    <location>
        <begin position="231"/>
        <end position="252"/>
    </location>
</feature>
<keyword evidence="3" id="KW-1185">Reference proteome</keyword>
<feature type="region of interest" description="Disordered" evidence="1">
    <location>
        <begin position="19"/>
        <end position="97"/>
    </location>
</feature>
<organism evidence="2 3">
    <name type="scientific">Actinomyces capricornis</name>
    <dbReference type="NCBI Taxonomy" id="2755559"/>
    <lineage>
        <taxon>Bacteria</taxon>
        <taxon>Bacillati</taxon>
        <taxon>Actinomycetota</taxon>
        <taxon>Actinomycetes</taxon>
        <taxon>Actinomycetales</taxon>
        <taxon>Actinomycetaceae</taxon>
        <taxon>Actinomyces</taxon>
    </lineage>
</organism>
<evidence type="ECO:0000313" key="2">
    <source>
        <dbReference type="EMBL" id="BDA65418.1"/>
    </source>
</evidence>
<sequence>MVQAVVRAEDWAAQVPVVPQRPQAAARPPAPQGTPQDARLSAARRALVRAEERVGLSSSGAQEVQRALRATPAHGPAPSRREHDSNRDPWSRLGAGSPGAVSISGSTALLLAALAMHQGTHGWCAVLGGQDLGWCAAHELGLDLSRVLVVPTAGLEPAAILAAATALLDGVGGLLIGQRDATALRPRHRRLLAARARERRATILTSAPWEEALTLEAALLNADDAGREEARSEGAGVVVPLRPPCPPPPAAREMETGYLRRLTWSLSDPRRGQDATTLVLGEEGLSHASLEPTPTAPPTEAPAALPGRQEAG</sequence>
<protein>
    <recommendedName>
        <fullName evidence="4">Cell division protein FtsK</fullName>
    </recommendedName>
</protein>
<dbReference type="EMBL" id="AP025017">
    <property type="protein sequence ID" value="BDA65418.1"/>
    <property type="molecule type" value="Genomic_DNA"/>
</dbReference>
<feature type="compositionally biased region" description="Pro residues" evidence="1">
    <location>
        <begin position="241"/>
        <end position="250"/>
    </location>
</feature>
<evidence type="ECO:0008006" key="4">
    <source>
        <dbReference type="Google" id="ProtNLM"/>
    </source>
</evidence>
<dbReference type="Proteomes" id="UP000824496">
    <property type="component" value="Chromosome"/>
</dbReference>
<reference evidence="2 3" key="1">
    <citation type="submission" date="2021-08" db="EMBL/GenBank/DDBJ databases">
        <title>Whole genome sequence of novel Actinomyces species strain MAS-1.</title>
        <authorList>
            <person name="Saito M."/>
            <person name="Kuwahara N."/>
            <person name="Takizawa T."/>
            <person name="Gotouda H."/>
            <person name="Ochiai T."/>
        </authorList>
    </citation>
    <scope>NUCLEOTIDE SEQUENCE [LARGE SCALE GENOMIC DNA]</scope>
    <source>
        <strain evidence="2 3">MAS-1</strain>
    </source>
</reference>
<name>A0ABM7UE20_9ACTO</name>
<evidence type="ECO:0000313" key="3">
    <source>
        <dbReference type="Proteomes" id="UP000824496"/>
    </source>
</evidence>
<accession>A0ABM7UE20</accession>
<feature type="region of interest" description="Disordered" evidence="1">
    <location>
        <begin position="268"/>
        <end position="312"/>
    </location>
</feature>
<feature type="compositionally biased region" description="Basic and acidic residues" evidence="1">
    <location>
        <begin position="79"/>
        <end position="90"/>
    </location>
</feature>
<gene>
    <name evidence="2" type="ORF">MANAM107_22520</name>
</gene>
<proteinExistence type="predicted"/>
<evidence type="ECO:0000256" key="1">
    <source>
        <dbReference type="SAM" id="MobiDB-lite"/>
    </source>
</evidence>